<evidence type="ECO:0000313" key="6">
    <source>
        <dbReference type="Proteomes" id="UP000008639"/>
    </source>
</evidence>
<dbReference type="PANTHER" id="PTHR43847">
    <property type="entry name" value="BLL3993 PROTEIN"/>
    <property type="match status" value="1"/>
</dbReference>
<evidence type="ECO:0000256" key="3">
    <source>
        <dbReference type="ARBA" id="ARBA00022989"/>
    </source>
</evidence>
<dbReference type="AlphaFoldDB" id="F0M308"/>
<keyword evidence="3" id="KW-1133">Transmembrane helix</keyword>
<dbReference type="eggNOG" id="COG2020">
    <property type="taxonomic scope" value="Bacteria"/>
</dbReference>
<dbReference type="STRING" id="930171.Asphe3_09770"/>
<accession>F0M308</accession>
<dbReference type="KEGG" id="apn:Asphe3_09770"/>
<organism evidence="5 6">
    <name type="scientific">Pseudarthrobacter phenanthrenivorans (strain DSM 18606 / JCM 16027 / LMG 23796 / Sphe3)</name>
    <name type="common">Arthrobacter phenanthrenivorans</name>
    <dbReference type="NCBI Taxonomy" id="930171"/>
    <lineage>
        <taxon>Bacteria</taxon>
        <taxon>Bacillati</taxon>
        <taxon>Actinomycetota</taxon>
        <taxon>Actinomycetes</taxon>
        <taxon>Micrococcales</taxon>
        <taxon>Micrococcaceae</taxon>
        <taxon>Pseudarthrobacter</taxon>
    </lineage>
</organism>
<evidence type="ECO:0000256" key="4">
    <source>
        <dbReference type="ARBA" id="ARBA00023136"/>
    </source>
</evidence>
<evidence type="ECO:0000256" key="2">
    <source>
        <dbReference type="ARBA" id="ARBA00022692"/>
    </source>
</evidence>
<dbReference type="Pfam" id="PF04191">
    <property type="entry name" value="PEMT"/>
    <property type="match status" value="1"/>
</dbReference>
<dbReference type="HOGENOM" id="CLU_065200_4_0_11"/>
<evidence type="ECO:0000313" key="5">
    <source>
        <dbReference type="EMBL" id="ADX72166.1"/>
    </source>
</evidence>
<dbReference type="Proteomes" id="UP000008639">
    <property type="component" value="Chromosome"/>
</dbReference>
<keyword evidence="2" id="KW-0812">Transmembrane</keyword>
<reference evidence="5 6" key="1">
    <citation type="journal article" date="2011" name="Stand. Genomic Sci.">
        <title>Complete genome sequence of Arthrobacter phenanthrenivorans type strain (Sphe3).</title>
        <authorList>
            <person name="Kallimanis A."/>
            <person name="Labutti K.M."/>
            <person name="Lapidus A."/>
            <person name="Clum A."/>
            <person name="Lykidis A."/>
            <person name="Mavromatis K."/>
            <person name="Pagani I."/>
            <person name="Liolios K."/>
            <person name="Ivanova N."/>
            <person name="Goodwin L."/>
            <person name="Pitluck S."/>
            <person name="Chen A."/>
            <person name="Palaniappan K."/>
            <person name="Markowitz V."/>
            <person name="Bristow J."/>
            <person name="Velentzas A.D."/>
            <person name="Perisynakis A."/>
            <person name="Ouzounis C.C."/>
            <person name="Kyrpides N.C."/>
            <person name="Koukkou A.I."/>
            <person name="Drainas C."/>
        </authorList>
    </citation>
    <scope>NUCLEOTIDE SEQUENCE [LARGE SCALE GENOMIC DNA]</scope>
    <source>
        <strain evidence="6">DSM 18606 / JCM 16027 / LMG 23796 / Sphe3</strain>
    </source>
</reference>
<gene>
    <name evidence="5" type="ordered locus">Asphe3_09770</name>
</gene>
<dbReference type="GO" id="GO:0012505">
    <property type="term" value="C:endomembrane system"/>
    <property type="evidence" value="ECO:0007669"/>
    <property type="project" value="UniProtKB-SubCell"/>
</dbReference>
<name>F0M308_PSEPM</name>
<dbReference type="RefSeq" id="WP_013600106.1">
    <property type="nucleotide sequence ID" value="NC_015145.1"/>
</dbReference>
<comment type="subcellular location">
    <subcellularLocation>
        <location evidence="1">Endomembrane system</location>
        <topology evidence="1">Multi-pass membrane protein</topology>
    </subcellularLocation>
</comment>
<evidence type="ECO:0008006" key="7">
    <source>
        <dbReference type="Google" id="ProtNLM"/>
    </source>
</evidence>
<dbReference type="EMBL" id="CP002379">
    <property type="protein sequence ID" value="ADX72166.1"/>
    <property type="molecule type" value="Genomic_DNA"/>
</dbReference>
<dbReference type="OrthoDB" id="941586at2"/>
<evidence type="ECO:0000256" key="1">
    <source>
        <dbReference type="ARBA" id="ARBA00004127"/>
    </source>
</evidence>
<dbReference type="Gene3D" id="1.20.120.1630">
    <property type="match status" value="1"/>
</dbReference>
<protein>
    <recommendedName>
        <fullName evidence="7">Isoprenylcysteine carboxylmethyltransferase family protein</fullName>
    </recommendedName>
</protein>
<dbReference type="InterPro" id="IPR052527">
    <property type="entry name" value="Metal_cation-efflux_comp"/>
</dbReference>
<proteinExistence type="predicted"/>
<keyword evidence="4" id="KW-0472">Membrane</keyword>
<dbReference type="PANTHER" id="PTHR43847:SF1">
    <property type="entry name" value="BLL3993 PROTEIN"/>
    <property type="match status" value="1"/>
</dbReference>
<dbReference type="InterPro" id="IPR007318">
    <property type="entry name" value="Phopholipid_MeTrfase"/>
</dbReference>
<sequence length="170" mass="18339" precursor="true">MAARVSSLRTLAGGVKAVYENLPLPPAVVAAMAADLVLARLRPMPLPGPRAVHRMAGAGLLVAGVGLNAWALAERRRHSAGPFELERPEELVATGPYALTRHPMYVGWWMLQLGAGTLAGSSWALTLLPAELLVEHRFVLEEEAALAGLFPQSYPEYASKVPRYLGLPRR</sequence>